<proteinExistence type="predicted"/>
<dbReference type="Proteomes" id="UP000539111">
    <property type="component" value="Unassembled WGS sequence"/>
</dbReference>
<gene>
    <name evidence="2" type="ORF">BJY26_003261</name>
</gene>
<organism evidence="2 3">
    <name type="scientific">Spelaeicoccus albus</name>
    <dbReference type="NCBI Taxonomy" id="1280376"/>
    <lineage>
        <taxon>Bacteria</taxon>
        <taxon>Bacillati</taxon>
        <taxon>Actinomycetota</taxon>
        <taxon>Actinomycetes</taxon>
        <taxon>Micrococcales</taxon>
        <taxon>Brevibacteriaceae</taxon>
        <taxon>Spelaeicoccus</taxon>
    </lineage>
</organism>
<dbReference type="EMBL" id="JACBZP010000001">
    <property type="protein sequence ID" value="NYI68955.1"/>
    <property type="molecule type" value="Genomic_DNA"/>
</dbReference>
<name>A0A7Z0D4X5_9MICO</name>
<keyword evidence="1" id="KW-0732">Signal</keyword>
<accession>A0A7Z0D4X5</accession>
<keyword evidence="3" id="KW-1185">Reference proteome</keyword>
<feature type="chain" id="PRO_5038348832" description="Ribosomally synthesized peptide with SipW-like signal peptide" evidence="1">
    <location>
        <begin position="23"/>
        <end position="192"/>
    </location>
</feature>
<reference evidence="2 3" key="1">
    <citation type="submission" date="2020-07" db="EMBL/GenBank/DDBJ databases">
        <title>Sequencing the genomes of 1000 actinobacteria strains.</title>
        <authorList>
            <person name="Klenk H.-P."/>
        </authorList>
    </citation>
    <scope>NUCLEOTIDE SEQUENCE [LARGE SCALE GENOMIC DNA]</scope>
    <source>
        <strain evidence="2 3">DSM 26341</strain>
    </source>
</reference>
<dbReference type="RefSeq" id="WP_179429225.1">
    <property type="nucleotide sequence ID" value="NZ_JACBZP010000001.1"/>
</dbReference>
<protein>
    <recommendedName>
        <fullName evidence="4">Ribosomally synthesized peptide with SipW-like signal peptide</fullName>
    </recommendedName>
</protein>
<evidence type="ECO:0000256" key="1">
    <source>
        <dbReference type="SAM" id="SignalP"/>
    </source>
</evidence>
<comment type="caution">
    <text evidence="2">The sequence shown here is derived from an EMBL/GenBank/DDBJ whole genome shotgun (WGS) entry which is preliminary data.</text>
</comment>
<evidence type="ECO:0000313" key="3">
    <source>
        <dbReference type="Proteomes" id="UP000539111"/>
    </source>
</evidence>
<evidence type="ECO:0008006" key="4">
    <source>
        <dbReference type="Google" id="ProtNLM"/>
    </source>
</evidence>
<evidence type="ECO:0000313" key="2">
    <source>
        <dbReference type="EMBL" id="NYI68955.1"/>
    </source>
</evidence>
<feature type="signal peptide" evidence="1">
    <location>
        <begin position="1"/>
        <end position="22"/>
    </location>
</feature>
<sequence length="192" mass="18918">MRTRLIVVACAAVVLLGGAGLSGGLGTEAAWNSAAPMSDKQISSGTLSMTVGDDSTASHDYTFSGLTVSNLSPGDRHQAPLTVRNAGDVPMTFSVMSSSAAGALADALTLRIDMAGSASDCPAGGDFTGTSDSLVYQGALTGVTATTVTSLAPAGSTVLCFAVTLPSGAPQSLHGATTTAAFTLRAQSRSGA</sequence>
<dbReference type="AlphaFoldDB" id="A0A7Z0D4X5"/>